<gene>
    <name evidence="1" type="ORF">TCM_018195</name>
</gene>
<protein>
    <submittedName>
        <fullName evidence="1">Uncharacterized protein</fullName>
    </submittedName>
</protein>
<dbReference type="AlphaFoldDB" id="A0A061EEA2"/>
<dbReference type="EMBL" id="CM001882">
    <property type="protein sequence ID" value="EOY03315.1"/>
    <property type="molecule type" value="Genomic_DNA"/>
</dbReference>
<sequence length="268" mass="30944">MASCLKCMKSTVDPMSDDRSFKQNFSHLSLERQFDKDFTKHDVKPGQEIDLNYLACINFSYIDNFRELDWLSYLSMNQTYFVDLVCIFYFKATTKFQDYEDNEPVKRTDRLCTYVMGKRIVVAEHTLDIVLDLEIHQGDLNYVEGVMCDPPKQHVMHTKINEHAINKLGFVYVNNSWVRKETVNDPKFVGDEDCEDTFLKPSVTPSATLSAGPSSHPTVGHSYPPMSTSFDNEQAYSRLLSFMESMDARVVHKLDALEAQNQELLHHQ</sequence>
<dbReference type="HOGENOM" id="CLU_1039815_0_0_1"/>
<reference evidence="1 2" key="1">
    <citation type="journal article" date="2013" name="Genome Biol.">
        <title>The genome sequence of the most widely cultivated cacao type and its use to identify candidate genes regulating pod color.</title>
        <authorList>
            <person name="Motamayor J.C."/>
            <person name="Mockaitis K."/>
            <person name="Schmutz J."/>
            <person name="Haiminen N."/>
            <person name="Iii D.L."/>
            <person name="Cornejo O."/>
            <person name="Findley S.D."/>
            <person name="Zheng P."/>
            <person name="Utro F."/>
            <person name="Royaert S."/>
            <person name="Saski C."/>
            <person name="Jenkins J."/>
            <person name="Podicheti R."/>
            <person name="Zhao M."/>
            <person name="Scheffler B.E."/>
            <person name="Stack J.C."/>
            <person name="Feltus F.A."/>
            <person name="Mustiga G.M."/>
            <person name="Amores F."/>
            <person name="Phillips W."/>
            <person name="Marelli J.P."/>
            <person name="May G.D."/>
            <person name="Shapiro H."/>
            <person name="Ma J."/>
            <person name="Bustamante C.D."/>
            <person name="Schnell R.J."/>
            <person name="Main D."/>
            <person name="Gilbert D."/>
            <person name="Parida L."/>
            <person name="Kuhn D.N."/>
        </authorList>
    </citation>
    <scope>NUCLEOTIDE SEQUENCE [LARGE SCALE GENOMIC DNA]</scope>
    <source>
        <strain evidence="2">cv. Matina 1-6</strain>
    </source>
</reference>
<name>A0A061EEA2_THECC</name>
<evidence type="ECO:0000313" key="1">
    <source>
        <dbReference type="EMBL" id="EOY03315.1"/>
    </source>
</evidence>
<evidence type="ECO:0000313" key="2">
    <source>
        <dbReference type="Proteomes" id="UP000026915"/>
    </source>
</evidence>
<organism evidence="1 2">
    <name type="scientific">Theobroma cacao</name>
    <name type="common">Cacao</name>
    <name type="synonym">Cocoa</name>
    <dbReference type="NCBI Taxonomy" id="3641"/>
    <lineage>
        <taxon>Eukaryota</taxon>
        <taxon>Viridiplantae</taxon>
        <taxon>Streptophyta</taxon>
        <taxon>Embryophyta</taxon>
        <taxon>Tracheophyta</taxon>
        <taxon>Spermatophyta</taxon>
        <taxon>Magnoliopsida</taxon>
        <taxon>eudicotyledons</taxon>
        <taxon>Gunneridae</taxon>
        <taxon>Pentapetalae</taxon>
        <taxon>rosids</taxon>
        <taxon>malvids</taxon>
        <taxon>Malvales</taxon>
        <taxon>Malvaceae</taxon>
        <taxon>Byttnerioideae</taxon>
        <taxon>Theobroma</taxon>
    </lineage>
</organism>
<proteinExistence type="predicted"/>
<accession>A0A061EEA2</accession>
<dbReference type="InParanoid" id="A0A061EEA2"/>
<dbReference type="Gramene" id="EOY03315">
    <property type="protein sequence ID" value="EOY03315"/>
    <property type="gene ID" value="TCM_018195"/>
</dbReference>
<keyword evidence="2" id="KW-1185">Reference proteome</keyword>
<dbReference type="Proteomes" id="UP000026915">
    <property type="component" value="Chromosome 4"/>
</dbReference>